<dbReference type="InterPro" id="IPR020806">
    <property type="entry name" value="PKS_PP-bd"/>
</dbReference>
<dbReference type="InterPro" id="IPR013968">
    <property type="entry name" value="PKS_KR"/>
</dbReference>
<protein>
    <submittedName>
        <fullName evidence="4">Uncharacterized protein</fullName>
    </submittedName>
</protein>
<dbReference type="InterPro" id="IPR045851">
    <property type="entry name" value="AMP-bd_C_sf"/>
</dbReference>
<keyword evidence="3" id="KW-0597">Phosphoprotein</keyword>
<dbReference type="GO" id="GO:0043041">
    <property type="term" value="P:amino acid activation for nonribosomal peptide biosynthetic process"/>
    <property type="evidence" value="ECO:0007669"/>
    <property type="project" value="TreeGrafter"/>
</dbReference>
<comment type="cofactor">
    <cofactor evidence="1">
        <name>pantetheine 4'-phosphate</name>
        <dbReference type="ChEBI" id="CHEBI:47942"/>
    </cofactor>
</comment>
<dbReference type="PANTHER" id="PTHR45527:SF1">
    <property type="entry name" value="FATTY ACID SYNTHASE"/>
    <property type="match status" value="1"/>
</dbReference>
<dbReference type="GO" id="GO:0003824">
    <property type="term" value="F:catalytic activity"/>
    <property type="evidence" value="ECO:0007669"/>
    <property type="project" value="InterPro"/>
</dbReference>
<dbReference type="GO" id="GO:0044550">
    <property type="term" value="P:secondary metabolite biosynthetic process"/>
    <property type="evidence" value="ECO:0007669"/>
    <property type="project" value="TreeGrafter"/>
</dbReference>
<dbReference type="SUPFAM" id="SSF56801">
    <property type="entry name" value="Acetyl-CoA synthetase-like"/>
    <property type="match status" value="2"/>
</dbReference>
<dbReference type="InterPro" id="IPR036291">
    <property type="entry name" value="NAD(P)-bd_dom_sf"/>
</dbReference>
<dbReference type="FunFam" id="1.10.1200.10:FF:000016">
    <property type="entry name" value="Non-ribosomal peptide synthase"/>
    <property type="match status" value="1"/>
</dbReference>
<dbReference type="PROSITE" id="PS00455">
    <property type="entry name" value="AMP_BINDING"/>
    <property type="match status" value="1"/>
</dbReference>
<dbReference type="Pfam" id="PF21394">
    <property type="entry name" value="Beta-ketacyl_N"/>
    <property type="match status" value="1"/>
</dbReference>
<dbReference type="CDD" id="cd08953">
    <property type="entry name" value="KR_2_SDR_x"/>
    <property type="match status" value="1"/>
</dbReference>
<dbReference type="SUPFAM" id="SSF51735">
    <property type="entry name" value="NAD(P)-binding Rossmann-fold domains"/>
    <property type="match status" value="2"/>
</dbReference>
<dbReference type="PROSITE" id="PS50075">
    <property type="entry name" value="CARRIER"/>
    <property type="match status" value="1"/>
</dbReference>
<dbReference type="PROSITE" id="PS00012">
    <property type="entry name" value="PHOSPHOPANTETHEINE"/>
    <property type="match status" value="1"/>
</dbReference>
<evidence type="ECO:0000313" key="4">
    <source>
        <dbReference type="EMBL" id="BDI30442.1"/>
    </source>
</evidence>
<dbReference type="Gene3D" id="1.10.1200.10">
    <property type="entry name" value="ACP-like"/>
    <property type="match status" value="1"/>
</dbReference>
<evidence type="ECO:0000256" key="3">
    <source>
        <dbReference type="ARBA" id="ARBA00022553"/>
    </source>
</evidence>
<dbReference type="GO" id="GO:0008610">
    <property type="term" value="P:lipid biosynthetic process"/>
    <property type="evidence" value="ECO:0007669"/>
    <property type="project" value="UniProtKB-ARBA"/>
</dbReference>
<keyword evidence="2" id="KW-0596">Phosphopantetheine</keyword>
<dbReference type="GO" id="GO:0031177">
    <property type="term" value="F:phosphopantetheine binding"/>
    <property type="evidence" value="ECO:0007669"/>
    <property type="project" value="InterPro"/>
</dbReference>
<dbReference type="SMART" id="SM00822">
    <property type="entry name" value="PKS_KR"/>
    <property type="match status" value="1"/>
</dbReference>
<dbReference type="KEGG" id="ccot:CCAX7_24930"/>
<dbReference type="Gene3D" id="3.40.50.720">
    <property type="entry name" value="NAD(P)-binding Rossmann-like Domain"/>
    <property type="match status" value="1"/>
</dbReference>
<accession>A0A402CVH8</accession>
<dbReference type="Pfam" id="PF00668">
    <property type="entry name" value="Condensation"/>
    <property type="match status" value="1"/>
</dbReference>
<dbReference type="CDD" id="cd05906">
    <property type="entry name" value="A_NRPS_TubE_like"/>
    <property type="match status" value="1"/>
</dbReference>
<dbReference type="InterPro" id="IPR042099">
    <property type="entry name" value="ANL_N_sf"/>
</dbReference>
<dbReference type="SMART" id="SM00823">
    <property type="entry name" value="PKS_PP"/>
    <property type="match status" value="1"/>
</dbReference>
<name>A0A402CVH8_9BACT</name>
<dbReference type="SUPFAM" id="SSF47336">
    <property type="entry name" value="ACP-like"/>
    <property type="match status" value="1"/>
</dbReference>
<organism evidence="4 5">
    <name type="scientific">Capsulimonas corticalis</name>
    <dbReference type="NCBI Taxonomy" id="2219043"/>
    <lineage>
        <taxon>Bacteria</taxon>
        <taxon>Bacillati</taxon>
        <taxon>Armatimonadota</taxon>
        <taxon>Armatimonadia</taxon>
        <taxon>Capsulimonadales</taxon>
        <taxon>Capsulimonadaceae</taxon>
        <taxon>Capsulimonas</taxon>
    </lineage>
</organism>
<sequence>MIPTMLDRFGSSSVALRSHCERLQSILLTHASVEECAVLPRRTPAGDLEAAAYVVMAGPFLPDRLEAHLRAGDAPDPPPAVYVPLAAIPRTPMGTVDEEALCAIPVFDAALIDACEAALRAAPGVQQAAAVIGEHAPRRPALHLGDLVPEPPAKKATAPPAAPASDRTPEASIVAARPSFSEGPAILLAEDQPVTLPDALRRASEKFGDCGIVYVQSGGAEIEQTYAELRGEAERILGGLRALGLSPGDKVLFQLERNQDFIPVFWGCVLGGFVPVPISIAPTYDEPNANVAKLHNAWLMLDKPVIVAGDELAPRVRSLTDLLGIDAEEFRVVPIGELRAGPWDTQWRVSHPDDVAIMLLTSGSTGKPKGVIQRHSSLLMRSAASAQNNDFDSRDVSLNWFPMDHVGGIVMFHVHDLCLGCRQVHVPTNDIIRAPLQWLDLTQKHRATITWAPNFAYGLINARAEEVAKGDWDLTSLRFILNAGEAIVARTARRFLEILRPHGLPATAMRPAWGMSETSSAVTFSEIFRLETTSDDDSFVEVGAPIPGFAMQIVDSQNEVAPEGTIGRLLVRGPSVTTAYYQNDEANREAFTGDGWFNTGDLGVMRDGRLTITGRQKDVIIINGVNFYGHEIEAVVEDVDGVEVSFTAACAVRTMGKDTDEICVFFHAPLFARDREASAELNEERAHLLREIRGAVVRSVGVNPSFLVPVEKSAVPKTEIGKIQRAQMRKRFEDGEFDEIRKDVDVLMGGGDTIPDWFFRTAWRPKALGAETAGESVGLVPGVSVVFIGADPLGSQIAERLAGFGPVVTVRPGDAFVKEDARSYQLRPEAAFDYRELIAAAGALGMVRRVVHCWTYGNAGDGGGGLSAVETGLAIGAESILALTQALTQMQGADVNVRIEVVSSGSQDVLMDDPIAIDRISVLGLIKTIAQETPYLDISHLDLEISSHVGADRRRASQVLAELMSPVRSHLDREAAYRDDRRFVSYLERAPVAAESAGDPVFTPGGLVVLTGGLGGVGAEVAARLLSSFQSRLLLTGRRALPDAAQGDAAFEDESAGAERLRTYRRLESLARETGGEVRYAAVDIADAESLSGAVARFRAEWGQPLEAVLHLAGAYHDRLLGDETRASFHEVLRPKVQGTWALHHVVTANPGCAFVGFSSAAACFGGAMVGAYATANRFLESFSRYQRRGGVKSYSIAWSTWDEVGMSRGYGGKDPLRARGFMDMPASQGVDSLLAALYRQPSSMVIGLDGDNAFLRRHIAPEGIDDCRTVQATAYCTLREGASPSDLPAALDVADRYGLPVRCPVRRLLDAPLTETGEIDREALSDRMRRGAGGARRVAARTDTEQRMLPIWREALGASAIGVFDNFFELGGHSLLATQVISRLRDEFGVEVPLRLLFEAPTVAALSEWLDRSIAAPDPGAASIARVPRDRDLPLSFTQQRLWFIDQMDPGNPVYNVPIAFRLMGDLDVAALSRAVNEIVRRHEALRTVFPVAEGIPSQSILPELSVEIPIVDLSGLSLGARESEAMRRMTASARRPFDLANGPLLRAALFDLGGDERMLLVNTHHIVFDGWSIAVFNRELSALYNAYAGGLSEAGLPPLPIQYADYTVWLRRSLQGDALERQMDYWRTRLAGAAPTLDLPADRARPAAQSYRGAKLFFSLPPALADAARDLSQQQGATLFMTLFAAFQTVLLLLSGQEDLCVGSPIAGRTYTELEPLIGFLANTLVLRGDLSGNPTFVDLIGRARETALGAYANQETPLDKLVEIVRPPRDPSRNPLVQTNFRLQTIAPEPLDLQGLDIARIEIDPGVARFDVAMELWSYPGSFGGYLEYNTDLFEKERMERMVSLFERTLTTLIGSPGQPIETLFPDLVRGVVDRKVSPAKRLTQIRSAR</sequence>
<gene>
    <name evidence="4" type="ORF">CCAX7_24930</name>
</gene>
<dbReference type="Pfam" id="PF00501">
    <property type="entry name" value="AMP-binding"/>
    <property type="match status" value="1"/>
</dbReference>
<dbReference type="GO" id="GO:0005737">
    <property type="term" value="C:cytoplasm"/>
    <property type="evidence" value="ECO:0007669"/>
    <property type="project" value="TreeGrafter"/>
</dbReference>
<dbReference type="Gene3D" id="3.30.559.30">
    <property type="entry name" value="Nonribosomal peptide synthetase, condensation domain"/>
    <property type="match status" value="1"/>
</dbReference>
<dbReference type="Pfam" id="PF00550">
    <property type="entry name" value="PP-binding"/>
    <property type="match status" value="1"/>
</dbReference>
<dbReference type="Pfam" id="PF08659">
    <property type="entry name" value="KR"/>
    <property type="match status" value="1"/>
</dbReference>
<dbReference type="PANTHER" id="PTHR45527">
    <property type="entry name" value="NONRIBOSOMAL PEPTIDE SYNTHETASE"/>
    <property type="match status" value="1"/>
</dbReference>
<dbReference type="GO" id="GO:0072330">
    <property type="term" value="P:monocarboxylic acid biosynthetic process"/>
    <property type="evidence" value="ECO:0007669"/>
    <property type="project" value="UniProtKB-ARBA"/>
</dbReference>
<dbReference type="SUPFAM" id="SSF52777">
    <property type="entry name" value="CoA-dependent acyltransferases"/>
    <property type="match status" value="2"/>
</dbReference>
<dbReference type="InterPro" id="IPR009081">
    <property type="entry name" value="PP-bd_ACP"/>
</dbReference>
<evidence type="ECO:0000256" key="1">
    <source>
        <dbReference type="ARBA" id="ARBA00001957"/>
    </source>
</evidence>
<dbReference type="Proteomes" id="UP000287394">
    <property type="component" value="Chromosome"/>
</dbReference>
<dbReference type="EMBL" id="AP025739">
    <property type="protein sequence ID" value="BDI30442.1"/>
    <property type="molecule type" value="Genomic_DNA"/>
</dbReference>
<dbReference type="InterPro" id="IPR057326">
    <property type="entry name" value="KR_dom"/>
</dbReference>
<keyword evidence="5" id="KW-1185">Reference proteome</keyword>
<dbReference type="FunFam" id="3.30.559.10:FF:000012">
    <property type="entry name" value="Non-ribosomal peptide synthetase"/>
    <property type="match status" value="1"/>
</dbReference>
<dbReference type="InterPro" id="IPR036736">
    <property type="entry name" value="ACP-like_sf"/>
</dbReference>
<evidence type="ECO:0000313" key="5">
    <source>
        <dbReference type="Proteomes" id="UP000287394"/>
    </source>
</evidence>
<dbReference type="InterPro" id="IPR001242">
    <property type="entry name" value="Condensation_dom"/>
</dbReference>
<dbReference type="FunCoup" id="A0A402CVH8">
    <property type="interactions" value="47"/>
</dbReference>
<proteinExistence type="predicted"/>
<dbReference type="InterPro" id="IPR023213">
    <property type="entry name" value="CAT-like_dom_sf"/>
</dbReference>
<dbReference type="InterPro" id="IPR000873">
    <property type="entry name" value="AMP-dep_synth/lig_dom"/>
</dbReference>
<reference evidence="4 5" key="1">
    <citation type="journal article" date="2019" name="Int. J. Syst. Evol. Microbiol.">
        <title>Capsulimonas corticalis gen. nov., sp. nov., an aerobic capsulated bacterium, of a novel bacterial order, Capsulimonadales ord. nov., of the class Armatimonadia of the phylum Armatimonadetes.</title>
        <authorList>
            <person name="Li J."/>
            <person name="Kudo C."/>
            <person name="Tonouchi A."/>
        </authorList>
    </citation>
    <scope>NUCLEOTIDE SEQUENCE [LARGE SCALE GENOMIC DNA]</scope>
    <source>
        <strain evidence="4 5">AX-7</strain>
    </source>
</reference>
<dbReference type="Gene3D" id="3.30.300.30">
    <property type="match status" value="2"/>
</dbReference>
<dbReference type="Gene3D" id="3.40.50.12780">
    <property type="entry name" value="N-terminal domain of ligase-like"/>
    <property type="match status" value="1"/>
</dbReference>
<dbReference type="CDD" id="cd19531">
    <property type="entry name" value="LCL_NRPS-like"/>
    <property type="match status" value="1"/>
</dbReference>
<dbReference type="Gene3D" id="3.30.559.10">
    <property type="entry name" value="Chloramphenicol acetyltransferase-like domain"/>
    <property type="match status" value="1"/>
</dbReference>
<dbReference type="InterPro" id="IPR049490">
    <property type="entry name" value="C883_1060-like_KR_N"/>
</dbReference>
<dbReference type="InterPro" id="IPR020845">
    <property type="entry name" value="AMP-binding_CS"/>
</dbReference>
<dbReference type="InterPro" id="IPR006162">
    <property type="entry name" value="Ppantetheine_attach_site"/>
</dbReference>
<evidence type="ECO:0000256" key="2">
    <source>
        <dbReference type="ARBA" id="ARBA00022450"/>
    </source>
</evidence>
<dbReference type="OrthoDB" id="9797708at2"/>